<dbReference type="InterPro" id="IPR025830">
    <property type="entry name" value="DNA_bnd_dom_ovate"/>
</dbReference>
<keyword evidence="2 6" id="KW-0678">Repressor</keyword>
<comment type="function">
    <text evidence="6">Transcriptional repressor that regulates multiple aspects of plant growth and development.</text>
</comment>
<dbReference type="PANTHER" id="PTHR33057:SF200">
    <property type="entry name" value="TRANSCRIPTION REPRESSOR"/>
    <property type="match status" value="1"/>
</dbReference>
<reference evidence="10" key="2">
    <citation type="submission" date="2013-12" db="EMBL/GenBank/DDBJ databases">
        <authorList>
            <person name="Yu Y."/>
            <person name="Lee S."/>
            <person name="de Baynast K."/>
            <person name="Wissotski M."/>
            <person name="Liu L."/>
            <person name="Talag J."/>
            <person name="Goicoechea J."/>
            <person name="Angelova A."/>
            <person name="Jetty R."/>
            <person name="Kudrna D."/>
            <person name="Golser W."/>
            <person name="Rivera L."/>
            <person name="Zhang J."/>
            <person name="Wing R."/>
        </authorList>
    </citation>
    <scope>NUCLEOTIDE SEQUENCE</scope>
</reference>
<protein>
    <recommendedName>
        <fullName evidence="6">Transcription repressor</fullName>
    </recommendedName>
    <alternativeName>
        <fullName evidence="6">Ovate family protein</fullName>
    </alternativeName>
</protein>
<dbReference type="eggNOG" id="ENOG502RTS2">
    <property type="taxonomic scope" value="Eukaryota"/>
</dbReference>
<evidence type="ECO:0000256" key="7">
    <source>
        <dbReference type="SAM" id="MobiDB-lite"/>
    </source>
</evidence>
<evidence type="ECO:0000256" key="6">
    <source>
        <dbReference type="RuleBase" id="RU367028"/>
    </source>
</evidence>
<feature type="compositionally biased region" description="Low complexity" evidence="7">
    <location>
        <begin position="47"/>
        <end position="66"/>
    </location>
</feature>
<sequence length="266" mass="29581">MSSHEKFRLSHLIPNSWFYKLRDMKRPRPTASQIRSTGATAARSSRRSSSSSSSHYHYLHGHGTTTPKPLPLSPHRYSYYPYLQLQPPKQMPQFDKQSHLISRSPLYQISPASAVAGEDDDEFHDLQLRPIRTRPPASSSAATELTSGISGTCPSSPRLRSRRLHVLGGCESSSKASIGDDGGAVSRRCRRRSLAVVKASSEPARDFRESMVEMVVENGVRAPEDLIELLQCYLSLNSPEHHGVIVEVFRGIWVEIVADADCCVEV</sequence>
<dbReference type="STRING" id="77586.A0A0D9WF76"/>
<feature type="compositionally biased region" description="Polar residues" evidence="7">
    <location>
        <begin position="30"/>
        <end position="39"/>
    </location>
</feature>
<evidence type="ECO:0000256" key="3">
    <source>
        <dbReference type="ARBA" id="ARBA00023015"/>
    </source>
</evidence>
<dbReference type="InterPro" id="IPR038933">
    <property type="entry name" value="Ovate"/>
</dbReference>
<feature type="region of interest" description="Disordered" evidence="7">
    <location>
        <begin position="28"/>
        <end position="72"/>
    </location>
</feature>
<dbReference type="PROSITE" id="PS51754">
    <property type="entry name" value="OVATE"/>
    <property type="match status" value="1"/>
</dbReference>
<dbReference type="Pfam" id="PF04844">
    <property type="entry name" value="Ovate"/>
    <property type="match status" value="1"/>
</dbReference>
<proteinExistence type="predicted"/>
<dbReference type="NCBIfam" id="TIGR01568">
    <property type="entry name" value="A_thal_3678"/>
    <property type="match status" value="1"/>
</dbReference>
<keyword evidence="3 6" id="KW-0805">Transcription regulation</keyword>
<keyword evidence="10" id="KW-1185">Reference proteome</keyword>
<evidence type="ECO:0000313" key="10">
    <source>
        <dbReference type="Proteomes" id="UP000032180"/>
    </source>
</evidence>
<dbReference type="HOGENOM" id="CLU_036558_1_0_1"/>
<evidence type="ECO:0000313" key="9">
    <source>
        <dbReference type="EnsemblPlants" id="LPERR05G09520.1"/>
    </source>
</evidence>
<evidence type="ECO:0000256" key="1">
    <source>
        <dbReference type="ARBA" id="ARBA00004123"/>
    </source>
</evidence>
<dbReference type="PANTHER" id="PTHR33057">
    <property type="entry name" value="TRANSCRIPTION REPRESSOR OFP7-RELATED"/>
    <property type="match status" value="1"/>
</dbReference>
<dbReference type="Proteomes" id="UP000032180">
    <property type="component" value="Chromosome 5"/>
</dbReference>
<organism evidence="9 10">
    <name type="scientific">Leersia perrieri</name>
    <dbReference type="NCBI Taxonomy" id="77586"/>
    <lineage>
        <taxon>Eukaryota</taxon>
        <taxon>Viridiplantae</taxon>
        <taxon>Streptophyta</taxon>
        <taxon>Embryophyta</taxon>
        <taxon>Tracheophyta</taxon>
        <taxon>Spermatophyta</taxon>
        <taxon>Magnoliopsida</taxon>
        <taxon>Liliopsida</taxon>
        <taxon>Poales</taxon>
        <taxon>Poaceae</taxon>
        <taxon>BOP clade</taxon>
        <taxon>Oryzoideae</taxon>
        <taxon>Oryzeae</taxon>
        <taxon>Oryzinae</taxon>
        <taxon>Leersia</taxon>
    </lineage>
</organism>
<dbReference type="GO" id="GO:0003677">
    <property type="term" value="F:DNA binding"/>
    <property type="evidence" value="ECO:0007669"/>
    <property type="project" value="InterPro"/>
</dbReference>
<dbReference type="Pfam" id="PF13724">
    <property type="entry name" value="DNA_binding_2"/>
    <property type="match status" value="1"/>
</dbReference>
<feature type="region of interest" description="Disordered" evidence="7">
    <location>
        <begin position="133"/>
        <end position="156"/>
    </location>
</feature>
<reference evidence="9 10" key="1">
    <citation type="submission" date="2012-08" db="EMBL/GenBank/DDBJ databases">
        <title>Oryza genome evolution.</title>
        <authorList>
            <person name="Wing R.A."/>
        </authorList>
    </citation>
    <scope>NUCLEOTIDE SEQUENCE</scope>
</reference>
<evidence type="ECO:0000256" key="2">
    <source>
        <dbReference type="ARBA" id="ARBA00022491"/>
    </source>
</evidence>
<feature type="compositionally biased region" description="Polar residues" evidence="7">
    <location>
        <begin position="136"/>
        <end position="153"/>
    </location>
</feature>
<dbReference type="GO" id="GO:0005634">
    <property type="term" value="C:nucleus"/>
    <property type="evidence" value="ECO:0007669"/>
    <property type="project" value="UniProtKB-SubCell"/>
</dbReference>
<reference evidence="9" key="3">
    <citation type="submission" date="2015-04" db="UniProtKB">
        <authorList>
            <consortium name="EnsemblPlants"/>
        </authorList>
    </citation>
    <scope>IDENTIFICATION</scope>
</reference>
<dbReference type="InterPro" id="IPR006458">
    <property type="entry name" value="Ovate_C"/>
</dbReference>
<dbReference type="Gramene" id="LPERR05G09520.1">
    <property type="protein sequence ID" value="LPERR05G09520.1"/>
    <property type="gene ID" value="LPERR05G09520"/>
</dbReference>
<feature type="domain" description="OVATE" evidence="8">
    <location>
        <begin position="196"/>
        <end position="255"/>
    </location>
</feature>
<dbReference type="AlphaFoldDB" id="A0A0D9WF76"/>
<dbReference type="GO" id="GO:0045892">
    <property type="term" value="P:negative regulation of DNA-templated transcription"/>
    <property type="evidence" value="ECO:0007669"/>
    <property type="project" value="UniProtKB-UniRule"/>
</dbReference>
<evidence type="ECO:0000256" key="4">
    <source>
        <dbReference type="ARBA" id="ARBA00023163"/>
    </source>
</evidence>
<name>A0A0D9WF76_9ORYZ</name>
<accession>A0A0D9WF76</accession>
<evidence type="ECO:0000256" key="5">
    <source>
        <dbReference type="ARBA" id="ARBA00023242"/>
    </source>
</evidence>
<keyword evidence="5 6" id="KW-0539">Nucleus</keyword>
<dbReference type="EnsemblPlants" id="LPERR05G09520.1">
    <property type="protein sequence ID" value="LPERR05G09520.1"/>
    <property type="gene ID" value="LPERR05G09520"/>
</dbReference>
<comment type="subcellular location">
    <subcellularLocation>
        <location evidence="1 6">Nucleus</location>
    </subcellularLocation>
</comment>
<evidence type="ECO:0000259" key="8">
    <source>
        <dbReference type="PROSITE" id="PS51754"/>
    </source>
</evidence>
<keyword evidence="4 6" id="KW-0804">Transcription</keyword>